<reference evidence="1 2" key="1">
    <citation type="submission" date="2020-08" db="EMBL/GenBank/DDBJ databases">
        <title>Genomic Encyclopedia of Type Strains, Phase III (KMG-III): the genomes of soil and plant-associated and newly described type strains.</title>
        <authorList>
            <person name="Whitman W."/>
        </authorList>
    </citation>
    <scope>NUCLEOTIDE SEQUENCE [LARGE SCALE GENOMIC DNA]</scope>
    <source>
        <strain evidence="1 2">CECT 8075</strain>
    </source>
</reference>
<dbReference type="Proteomes" id="UP000536179">
    <property type="component" value="Unassembled WGS sequence"/>
</dbReference>
<dbReference type="RefSeq" id="WP_184306318.1">
    <property type="nucleotide sequence ID" value="NZ_JACHXU010000013.1"/>
</dbReference>
<protein>
    <recommendedName>
        <fullName evidence="3">LamG domain-containing protein</fullName>
    </recommendedName>
</protein>
<proteinExistence type="predicted"/>
<accession>A0A7W5H7L4</accession>
<dbReference type="Pfam" id="PF13385">
    <property type="entry name" value="Laminin_G_3"/>
    <property type="match status" value="1"/>
</dbReference>
<evidence type="ECO:0000313" key="2">
    <source>
        <dbReference type="Proteomes" id="UP000536179"/>
    </source>
</evidence>
<dbReference type="InterPro" id="IPR013320">
    <property type="entry name" value="ConA-like_dom_sf"/>
</dbReference>
<comment type="caution">
    <text evidence="1">The sequence shown here is derived from an EMBL/GenBank/DDBJ whole genome shotgun (WGS) entry which is preliminary data.</text>
</comment>
<organism evidence="1 2">
    <name type="scientific">Aporhodopirellula rubra</name>
    <dbReference type="NCBI Taxonomy" id="980271"/>
    <lineage>
        <taxon>Bacteria</taxon>
        <taxon>Pseudomonadati</taxon>
        <taxon>Planctomycetota</taxon>
        <taxon>Planctomycetia</taxon>
        <taxon>Pirellulales</taxon>
        <taxon>Pirellulaceae</taxon>
        <taxon>Aporhodopirellula</taxon>
    </lineage>
</organism>
<evidence type="ECO:0008006" key="3">
    <source>
        <dbReference type="Google" id="ProtNLM"/>
    </source>
</evidence>
<evidence type="ECO:0000313" key="1">
    <source>
        <dbReference type="EMBL" id="MBB3208086.1"/>
    </source>
</evidence>
<keyword evidence="2" id="KW-1185">Reference proteome</keyword>
<dbReference type="EMBL" id="JACHXU010000013">
    <property type="protein sequence ID" value="MBB3208086.1"/>
    <property type="molecule type" value="Genomic_DNA"/>
</dbReference>
<name>A0A7W5H7L4_9BACT</name>
<dbReference type="Gene3D" id="2.60.120.200">
    <property type="match status" value="1"/>
</dbReference>
<gene>
    <name evidence="1" type="ORF">FHS27_003913</name>
</gene>
<sequence>MAQGPHNTPIERERLIGNWSHLAYTFESDLLTLYLDGESITSHKLPVPGPASELGGMVICGHRAAVGRNFDGLMDEIRVDQSVLRPEQIHEIANTP</sequence>
<dbReference type="AlphaFoldDB" id="A0A7W5H7L4"/>
<dbReference type="SUPFAM" id="SSF49899">
    <property type="entry name" value="Concanavalin A-like lectins/glucanases"/>
    <property type="match status" value="1"/>
</dbReference>